<evidence type="ECO:0000256" key="1">
    <source>
        <dbReference type="ARBA" id="ARBA00004880"/>
    </source>
</evidence>
<dbReference type="GO" id="GO:0044205">
    <property type="term" value="P:'de novo' UMP biosynthetic process"/>
    <property type="evidence" value="ECO:0007669"/>
    <property type="project" value="UniProtKB-UniPathway"/>
</dbReference>
<dbReference type="InterPro" id="IPR002195">
    <property type="entry name" value="Dihydroorotase_CS"/>
</dbReference>
<dbReference type="GO" id="GO:0006207">
    <property type="term" value="P:'de novo' pyrimidine nucleobase biosynthetic process"/>
    <property type="evidence" value="ECO:0000318"/>
    <property type="project" value="GO_Central"/>
</dbReference>
<protein>
    <recommendedName>
        <fullName evidence="3">dihydroorotase</fullName>
        <ecNumber evidence="3">3.5.2.3</ecNumber>
    </recommendedName>
</protein>
<evidence type="ECO:0000256" key="5">
    <source>
        <dbReference type="ARBA" id="ARBA00022801"/>
    </source>
</evidence>
<evidence type="ECO:0000313" key="11">
    <source>
        <dbReference type="Proteomes" id="UP000001744"/>
    </source>
</evidence>
<dbReference type="InterPro" id="IPR006680">
    <property type="entry name" value="Amidohydro-rel"/>
</dbReference>
<comment type="similarity">
    <text evidence="2">Belongs to the metallo-dependent hydrolases superfamily. DHOase family. Class II DHOase subfamily.</text>
</comment>
<dbReference type="InterPro" id="IPR032466">
    <property type="entry name" value="Metal_Hydrolase"/>
</dbReference>
<keyword evidence="5" id="KW-0378">Hydrolase</keyword>
<reference evidence="9 11" key="1">
    <citation type="journal article" date="2011" name="Science">
        <title>Comparative functional genomics of the fission yeasts.</title>
        <authorList>
            <person name="Rhind N."/>
            <person name="Chen Z."/>
            <person name="Yassour M."/>
            <person name="Thompson D.A."/>
            <person name="Haas B.J."/>
            <person name="Habib N."/>
            <person name="Wapinski I."/>
            <person name="Roy S."/>
            <person name="Lin M.F."/>
            <person name="Heiman D.I."/>
            <person name="Young S.K."/>
            <person name="Furuya K."/>
            <person name="Guo Y."/>
            <person name="Pidoux A."/>
            <person name="Chen H.M."/>
            <person name="Robbertse B."/>
            <person name="Goldberg J.M."/>
            <person name="Aoki K."/>
            <person name="Bayne E.H."/>
            <person name="Berlin A.M."/>
            <person name="Desjardins C.A."/>
            <person name="Dobbs E."/>
            <person name="Dukaj L."/>
            <person name="Fan L."/>
            <person name="FitzGerald M.G."/>
            <person name="French C."/>
            <person name="Gujja S."/>
            <person name="Hansen K."/>
            <person name="Keifenheim D."/>
            <person name="Levin J.Z."/>
            <person name="Mosher R.A."/>
            <person name="Mueller C.A."/>
            <person name="Pfiffner J."/>
            <person name="Priest M."/>
            <person name="Russ C."/>
            <person name="Smialowska A."/>
            <person name="Swoboda P."/>
            <person name="Sykes S.M."/>
            <person name="Vaughn M."/>
            <person name="Vengrova S."/>
            <person name="Yoder R."/>
            <person name="Zeng Q."/>
            <person name="Allshire R."/>
            <person name="Baulcombe D."/>
            <person name="Birren B.W."/>
            <person name="Brown W."/>
            <person name="Ekwall K."/>
            <person name="Kellis M."/>
            <person name="Leatherwood J."/>
            <person name="Levin H."/>
            <person name="Margalit H."/>
            <person name="Martienssen R."/>
            <person name="Nieduszynski C.A."/>
            <person name="Spatafora J.W."/>
            <person name="Friedman N."/>
            <person name="Dalgaard J.Z."/>
            <person name="Baumann P."/>
            <person name="Niki H."/>
            <person name="Regev A."/>
            <person name="Nusbaum C."/>
        </authorList>
    </citation>
    <scope>NUCLEOTIDE SEQUENCE [LARGE SCALE GENOMIC DNA]</scope>
    <source>
        <strain evidence="11">yFS275 / FY16936</strain>
    </source>
</reference>
<dbReference type="InterPro" id="IPR004721">
    <property type="entry name" value="DHOdimr"/>
</dbReference>
<dbReference type="SUPFAM" id="SSF51556">
    <property type="entry name" value="Metallo-dependent hydrolases"/>
    <property type="match status" value="1"/>
</dbReference>
<evidence type="ECO:0000256" key="3">
    <source>
        <dbReference type="ARBA" id="ARBA00012860"/>
    </source>
</evidence>
<evidence type="ECO:0000256" key="6">
    <source>
        <dbReference type="ARBA" id="ARBA00022833"/>
    </source>
</evidence>
<keyword evidence="4" id="KW-0479">Metal-binding</keyword>
<dbReference type="GO" id="GO:0004151">
    <property type="term" value="F:dihydroorotase activity"/>
    <property type="evidence" value="ECO:0000318"/>
    <property type="project" value="GO_Central"/>
</dbReference>
<dbReference type="GO" id="GO:0005737">
    <property type="term" value="C:cytoplasm"/>
    <property type="evidence" value="ECO:0000318"/>
    <property type="project" value="GO_Central"/>
</dbReference>
<evidence type="ECO:0000256" key="7">
    <source>
        <dbReference type="ARBA" id="ARBA00022975"/>
    </source>
</evidence>
<dbReference type="Pfam" id="PF04909">
    <property type="entry name" value="Amidohydro_2"/>
    <property type="match status" value="1"/>
</dbReference>
<evidence type="ECO:0000259" key="8">
    <source>
        <dbReference type="Pfam" id="PF04909"/>
    </source>
</evidence>
<dbReference type="OMA" id="TLHHISM"/>
<name>B6JVM9_SCHJY</name>
<dbReference type="Proteomes" id="UP000001744">
    <property type="component" value="Unassembled WGS sequence"/>
</dbReference>
<dbReference type="HOGENOM" id="CLU_041558_0_0_1"/>
<evidence type="ECO:0000313" key="9">
    <source>
        <dbReference type="EMBL" id="EEB05430.1"/>
    </source>
</evidence>
<dbReference type="EC" id="3.5.2.3" evidence="3"/>
<organism evidence="9 11">
    <name type="scientific">Schizosaccharomyces japonicus (strain yFS275 / FY16936)</name>
    <name type="common">Fission yeast</name>
    <dbReference type="NCBI Taxonomy" id="402676"/>
    <lineage>
        <taxon>Eukaryota</taxon>
        <taxon>Fungi</taxon>
        <taxon>Dikarya</taxon>
        <taxon>Ascomycota</taxon>
        <taxon>Taphrinomycotina</taxon>
        <taxon>Schizosaccharomycetes</taxon>
        <taxon>Schizosaccharomycetales</taxon>
        <taxon>Schizosaccharomycetaceae</taxon>
        <taxon>Schizosaccharomyces</taxon>
    </lineage>
</organism>
<dbReference type="STRING" id="402676.B6JVM9"/>
<evidence type="ECO:0000256" key="4">
    <source>
        <dbReference type="ARBA" id="ARBA00022723"/>
    </source>
</evidence>
<dbReference type="eggNOG" id="KOG2902">
    <property type="taxonomic scope" value="Eukaryota"/>
</dbReference>
<dbReference type="PANTHER" id="PTHR43137">
    <property type="entry name" value="DIHYDROOROTASE"/>
    <property type="match status" value="1"/>
</dbReference>
<dbReference type="RefSeq" id="XP_002171723.1">
    <property type="nucleotide sequence ID" value="XM_002171687.2"/>
</dbReference>
<dbReference type="Gene3D" id="3.20.20.140">
    <property type="entry name" value="Metal-dependent hydrolases"/>
    <property type="match status" value="1"/>
</dbReference>
<keyword evidence="7" id="KW-0665">Pyrimidine biosynthesis</keyword>
<proteinExistence type="inferred from homology"/>
<dbReference type="PANTHER" id="PTHR43137:SF1">
    <property type="entry name" value="DIHYDROOROTASE"/>
    <property type="match status" value="1"/>
</dbReference>
<comment type="pathway">
    <text evidence="1">Pyrimidine metabolism; UMP biosynthesis via de novo pathway; (S)-dihydroorotate from bicarbonate: step 3/3.</text>
</comment>
<dbReference type="PROSITE" id="PS00482">
    <property type="entry name" value="DIHYDROOROTASE_1"/>
    <property type="match status" value="1"/>
</dbReference>
<gene>
    <name evidence="10" type="primary">ura2</name>
    <name evidence="9" type="ORF">SJAG_00444</name>
</gene>
<sequence length="339" mass="37525">METLELPSLADMHVHLRQGEFMKSTVPGVRLGGTNVAYVMPNTVPPINSVDACLKYKQEIESLDPKTAYLMSLYLCPEITPEVIYAAAKAGIRGVKSYPKGATTNSDVGVESYEPFYPTFQAMQETGMVLNIHGEVPPSQEGGSVMTAEKQFLPTFRKLHEQFPKLKIILEHCSTKEAIDTVLACGNSVAGTITPHHLLITHSDWEHDPFSFCKPVAKTEEDRQALLKAATSGNSKFFLGSDSAPHPKEKKLANPPAAGIFTQPYLASYLAFIFDQQNALDKLEGFACRFGREFYGISSSDLPKELILKKESNVLPEMFEGCLVPFLHGVDLHWTCRRL</sequence>
<accession>B6JVM9</accession>
<evidence type="ECO:0000313" key="10">
    <source>
        <dbReference type="JaponicusDB" id="SJAG_00444"/>
    </source>
</evidence>
<dbReference type="VEuPathDB" id="FungiDB:SJAG_00444"/>
<dbReference type="GO" id="GO:0006221">
    <property type="term" value="P:pyrimidine nucleotide biosynthetic process"/>
    <property type="evidence" value="ECO:0000318"/>
    <property type="project" value="GO_Central"/>
</dbReference>
<dbReference type="NCBIfam" id="TIGR00856">
    <property type="entry name" value="pyrC_dimer"/>
    <property type="match status" value="1"/>
</dbReference>
<dbReference type="JaponicusDB" id="SJAG_00444">
    <property type="gene designation" value="ura2"/>
</dbReference>
<dbReference type="AlphaFoldDB" id="B6JVM9"/>
<dbReference type="HAMAP" id="MF_00219">
    <property type="entry name" value="PyrC_classII"/>
    <property type="match status" value="1"/>
</dbReference>
<keyword evidence="11" id="KW-1185">Reference proteome</keyword>
<dbReference type="EMBL" id="KE651166">
    <property type="protein sequence ID" value="EEB05430.1"/>
    <property type="molecule type" value="Genomic_DNA"/>
</dbReference>
<keyword evidence="6" id="KW-0862">Zinc</keyword>
<feature type="domain" description="Amidohydrolase-related" evidence="8">
    <location>
        <begin position="79"/>
        <end position="174"/>
    </location>
</feature>
<dbReference type="PROSITE" id="PS00483">
    <property type="entry name" value="DIHYDROOROTASE_2"/>
    <property type="match status" value="1"/>
</dbReference>
<dbReference type="OrthoDB" id="1670005at2759"/>
<evidence type="ECO:0000256" key="2">
    <source>
        <dbReference type="ARBA" id="ARBA00005631"/>
    </source>
</evidence>
<dbReference type="GeneID" id="7047942"/>
<dbReference type="GO" id="GO:0046872">
    <property type="term" value="F:metal ion binding"/>
    <property type="evidence" value="ECO:0007669"/>
    <property type="project" value="UniProtKB-KW"/>
</dbReference>
<dbReference type="PIRSF" id="PIRSF001237">
    <property type="entry name" value="DHOdimr"/>
    <property type="match status" value="1"/>
</dbReference>
<dbReference type="UniPathway" id="UPA00070">
    <property type="reaction ID" value="UER00117"/>
</dbReference>